<gene>
    <name evidence="1" type="ORF">N0V89_010287</name>
</gene>
<evidence type="ECO:0000313" key="2">
    <source>
        <dbReference type="Proteomes" id="UP001140513"/>
    </source>
</evidence>
<accession>A0A9W9C6E5</accession>
<dbReference type="RefSeq" id="XP_056066158.1">
    <property type="nucleotide sequence ID" value="XM_056219031.1"/>
</dbReference>
<comment type="caution">
    <text evidence="1">The sequence shown here is derived from an EMBL/GenBank/DDBJ whole genome shotgun (WGS) entry which is preliminary data.</text>
</comment>
<proteinExistence type="predicted"/>
<protein>
    <submittedName>
        <fullName evidence="1">Uncharacterized protein</fullName>
    </submittedName>
</protein>
<evidence type="ECO:0000313" key="1">
    <source>
        <dbReference type="EMBL" id="KAJ4346358.1"/>
    </source>
</evidence>
<dbReference type="AlphaFoldDB" id="A0A9W9C6E5"/>
<name>A0A9W9C6E5_9PLEO</name>
<organism evidence="1 2">
    <name type="scientific">Didymosphaeria variabile</name>
    <dbReference type="NCBI Taxonomy" id="1932322"/>
    <lineage>
        <taxon>Eukaryota</taxon>
        <taxon>Fungi</taxon>
        <taxon>Dikarya</taxon>
        <taxon>Ascomycota</taxon>
        <taxon>Pezizomycotina</taxon>
        <taxon>Dothideomycetes</taxon>
        <taxon>Pleosporomycetidae</taxon>
        <taxon>Pleosporales</taxon>
        <taxon>Massarineae</taxon>
        <taxon>Didymosphaeriaceae</taxon>
        <taxon>Didymosphaeria</taxon>
    </lineage>
</organism>
<sequence length="192" mass="22064">MSIEIIQTSEVCKTETSADGKPSSPTEDYEFWPKNGENCAKMITQALLNLKSSFPNVESVDIVLWDLNKAAFYVSDWKEAIAALQSGWKGLRVFIDLYVFDYYDENAGDGEFNYSQGWDQQYKEQKDVYFTVTNLKWKEPAKDDEHYHGQVMDPAAWELLDDEDPPSESVFENALNLYSTTVRPMYVTCLTD</sequence>
<dbReference type="EMBL" id="JAPEUX010000008">
    <property type="protein sequence ID" value="KAJ4346358.1"/>
    <property type="molecule type" value="Genomic_DNA"/>
</dbReference>
<dbReference type="OrthoDB" id="5104305at2759"/>
<dbReference type="Proteomes" id="UP001140513">
    <property type="component" value="Unassembled WGS sequence"/>
</dbReference>
<dbReference type="GeneID" id="80913817"/>
<reference evidence="1" key="1">
    <citation type="submission" date="2022-10" db="EMBL/GenBank/DDBJ databases">
        <title>Tapping the CABI collections for fungal endophytes: first genome assemblies for Collariella, Neodidymelliopsis, Ascochyta clinopodiicola, Didymella pomorum, Didymosphaeria variabile, Neocosmospora piperis and Neocucurbitaria cava.</title>
        <authorList>
            <person name="Hill R."/>
        </authorList>
    </citation>
    <scope>NUCLEOTIDE SEQUENCE</scope>
    <source>
        <strain evidence="1">IMI 356815</strain>
    </source>
</reference>
<keyword evidence="2" id="KW-1185">Reference proteome</keyword>